<comment type="caution">
    <text evidence="1">The sequence shown here is derived from an EMBL/GenBank/DDBJ whole genome shotgun (WGS) entry which is preliminary data.</text>
</comment>
<evidence type="ECO:0008006" key="3">
    <source>
        <dbReference type="Google" id="ProtNLM"/>
    </source>
</evidence>
<dbReference type="PANTHER" id="PTHR34375">
    <property type="entry name" value="GATA ZINC FINGER PROTEIN-RELATED"/>
    <property type="match status" value="1"/>
</dbReference>
<dbReference type="AlphaFoldDB" id="A0A9Q1QBJ1"/>
<proteinExistence type="predicted"/>
<dbReference type="OrthoDB" id="439993at2759"/>
<accession>A0A9Q1QBJ1</accession>
<keyword evidence="2" id="KW-1185">Reference proteome</keyword>
<reference evidence="1" key="1">
    <citation type="submission" date="2022-04" db="EMBL/GenBank/DDBJ databases">
        <title>Carnegiea gigantea Genome sequencing and assembly v2.</title>
        <authorList>
            <person name="Copetti D."/>
            <person name="Sanderson M.J."/>
            <person name="Burquez A."/>
            <person name="Wojciechowski M.F."/>
        </authorList>
    </citation>
    <scope>NUCLEOTIDE SEQUENCE</scope>
    <source>
        <strain evidence="1">SGP5-SGP5p</strain>
        <tissue evidence="1">Aerial part</tissue>
    </source>
</reference>
<gene>
    <name evidence="1" type="ORF">Cgig2_000295</name>
</gene>
<dbReference type="InterPro" id="IPR023213">
    <property type="entry name" value="CAT-like_dom_sf"/>
</dbReference>
<protein>
    <recommendedName>
        <fullName evidence="3">Alcohol acetyltransferase</fullName>
    </recommendedName>
</protein>
<name>A0A9Q1QBJ1_9CARY</name>
<evidence type="ECO:0000313" key="2">
    <source>
        <dbReference type="Proteomes" id="UP001153076"/>
    </source>
</evidence>
<dbReference type="Proteomes" id="UP001153076">
    <property type="component" value="Unassembled WGS sequence"/>
</dbReference>
<sequence length="485" mass="53512">MSVSDFQSRPLCGSESTWCKVVPGGTGTSVLGLLVEKQLDFSLIETALHSLQLRHPLLRSKLKPNADSNVFSFLIPKAPTLKLHPFDSQSTAEIVRQHSGPSSFHILLEHELNCNPWVNPDPSSGTDVLHASIYTLEDGGATKWSLIIRVHSAVCDRTAAVEAMKDLTAMMKEGGGAGVEEGEVIWGLEEYVPDGKTNKPFWARGVDMLGYSFNSFRLANLDFADPGSPRSSRVVRLLMDLKHTTKLLEIIAYLKLILNGSQQIKSKEIVILTQYNIRFKGCKTRGIKLCGALSAAVLMAARLAKRLPDGESEKYSVVTMTDCRKLLQPPLSSRHVGFYHSAILSTHEMKGGEELWDFAKRIYTSFRDAMNSNKHFSDMADFNFLMCKAIENPGLTPSSSLRTSSISVFEDPIVDQNDEVHTGLGIEDYVGCASVHGVGPSIAMFDTIRDGKLDCACVYPFPLHSREQMQALIDKMKTILTDAVK</sequence>
<evidence type="ECO:0000313" key="1">
    <source>
        <dbReference type="EMBL" id="KAJ8435629.1"/>
    </source>
</evidence>
<dbReference type="SUPFAM" id="SSF52777">
    <property type="entry name" value="CoA-dependent acyltransferases"/>
    <property type="match status" value="1"/>
</dbReference>
<dbReference type="EMBL" id="JAKOGI010000399">
    <property type="protein sequence ID" value="KAJ8435629.1"/>
    <property type="molecule type" value="Genomic_DNA"/>
</dbReference>
<organism evidence="1 2">
    <name type="scientific">Carnegiea gigantea</name>
    <dbReference type="NCBI Taxonomy" id="171969"/>
    <lineage>
        <taxon>Eukaryota</taxon>
        <taxon>Viridiplantae</taxon>
        <taxon>Streptophyta</taxon>
        <taxon>Embryophyta</taxon>
        <taxon>Tracheophyta</taxon>
        <taxon>Spermatophyta</taxon>
        <taxon>Magnoliopsida</taxon>
        <taxon>eudicotyledons</taxon>
        <taxon>Gunneridae</taxon>
        <taxon>Pentapetalae</taxon>
        <taxon>Caryophyllales</taxon>
        <taxon>Cactineae</taxon>
        <taxon>Cactaceae</taxon>
        <taxon>Cactoideae</taxon>
        <taxon>Echinocereeae</taxon>
        <taxon>Carnegiea</taxon>
    </lineage>
</organism>
<dbReference type="PANTHER" id="PTHR34375:SF2">
    <property type="entry name" value="GATA ZINC FINGER PROTEIN"/>
    <property type="match status" value="1"/>
</dbReference>
<dbReference type="Gene3D" id="3.30.559.10">
    <property type="entry name" value="Chloramphenicol acetyltransferase-like domain"/>
    <property type="match status" value="1"/>
</dbReference>